<accession>A0A1Y2C0B6</accession>
<evidence type="ECO:0000313" key="2">
    <source>
        <dbReference type="EMBL" id="ORY40451.1"/>
    </source>
</evidence>
<reference evidence="2 3" key="1">
    <citation type="submission" date="2016-07" db="EMBL/GenBank/DDBJ databases">
        <title>Pervasive Adenine N6-methylation of Active Genes in Fungi.</title>
        <authorList>
            <consortium name="DOE Joint Genome Institute"/>
            <person name="Mondo S.J."/>
            <person name="Dannebaum R.O."/>
            <person name="Kuo R.C."/>
            <person name="Labutti K."/>
            <person name="Haridas S."/>
            <person name="Kuo A."/>
            <person name="Salamov A."/>
            <person name="Ahrendt S.R."/>
            <person name="Lipzen A."/>
            <person name="Sullivan W."/>
            <person name="Andreopoulos W.B."/>
            <person name="Clum A."/>
            <person name="Lindquist E."/>
            <person name="Daum C."/>
            <person name="Ramamoorthy G.K."/>
            <person name="Gryganskyi A."/>
            <person name="Culley D."/>
            <person name="Magnuson J.K."/>
            <person name="James T.Y."/>
            <person name="O'Malley M.A."/>
            <person name="Stajich J.E."/>
            <person name="Spatafora J.W."/>
            <person name="Visel A."/>
            <person name="Grigoriev I.V."/>
        </authorList>
    </citation>
    <scope>NUCLEOTIDE SEQUENCE [LARGE SCALE GENOMIC DNA]</scope>
    <source>
        <strain evidence="2 3">JEL800</strain>
    </source>
</reference>
<dbReference type="OrthoDB" id="10343532at2759"/>
<keyword evidence="1" id="KW-0812">Transmembrane</keyword>
<name>A0A1Y2C0B6_9FUNG</name>
<protein>
    <submittedName>
        <fullName evidence="2">Uncharacterized protein</fullName>
    </submittedName>
</protein>
<evidence type="ECO:0000313" key="3">
    <source>
        <dbReference type="Proteomes" id="UP000193642"/>
    </source>
</evidence>
<dbReference type="AlphaFoldDB" id="A0A1Y2C0B6"/>
<gene>
    <name evidence="2" type="ORF">BCR33DRAFT_365797</name>
</gene>
<dbReference type="Proteomes" id="UP000193642">
    <property type="component" value="Unassembled WGS sequence"/>
</dbReference>
<keyword evidence="1" id="KW-1133">Transmembrane helix</keyword>
<feature type="transmembrane region" description="Helical" evidence="1">
    <location>
        <begin position="24"/>
        <end position="48"/>
    </location>
</feature>
<keyword evidence="1" id="KW-0472">Membrane</keyword>
<sequence>MSAVHFLTMGAFIVLEELTANPDLLTYAAIMGAAVTSIFTPLAFWVMFHFANEIDTIVNPGGVLETSNDQEEPLLE</sequence>
<proteinExistence type="predicted"/>
<organism evidence="2 3">
    <name type="scientific">Rhizoclosmatium globosum</name>
    <dbReference type="NCBI Taxonomy" id="329046"/>
    <lineage>
        <taxon>Eukaryota</taxon>
        <taxon>Fungi</taxon>
        <taxon>Fungi incertae sedis</taxon>
        <taxon>Chytridiomycota</taxon>
        <taxon>Chytridiomycota incertae sedis</taxon>
        <taxon>Chytridiomycetes</taxon>
        <taxon>Chytridiales</taxon>
        <taxon>Chytriomycetaceae</taxon>
        <taxon>Rhizoclosmatium</taxon>
    </lineage>
</organism>
<evidence type="ECO:0000256" key="1">
    <source>
        <dbReference type="SAM" id="Phobius"/>
    </source>
</evidence>
<dbReference type="EMBL" id="MCGO01000035">
    <property type="protein sequence ID" value="ORY40451.1"/>
    <property type="molecule type" value="Genomic_DNA"/>
</dbReference>
<keyword evidence="3" id="KW-1185">Reference proteome</keyword>
<comment type="caution">
    <text evidence="2">The sequence shown here is derived from an EMBL/GenBank/DDBJ whole genome shotgun (WGS) entry which is preliminary data.</text>
</comment>